<dbReference type="GO" id="GO:0070260">
    <property type="term" value="F:5'-tyrosyl-DNA phosphodiesterase activity"/>
    <property type="evidence" value="ECO:0007669"/>
    <property type="project" value="TreeGrafter"/>
</dbReference>
<dbReference type="InterPro" id="IPR005135">
    <property type="entry name" value="Endo/exonuclease/phosphatase"/>
</dbReference>
<evidence type="ECO:0000313" key="13">
    <source>
        <dbReference type="Proteomes" id="UP000747399"/>
    </source>
</evidence>
<evidence type="ECO:0000256" key="7">
    <source>
        <dbReference type="ARBA" id="ARBA00022801"/>
    </source>
</evidence>
<keyword evidence="13" id="KW-1185">Reference proteome</keyword>
<keyword evidence="8" id="KW-0460">Magnesium</keyword>
<dbReference type="PANTHER" id="PTHR15822">
    <property type="entry name" value="TRAF AND TNF RECEPTOR-ASSOCIATED PROTEIN"/>
    <property type="match status" value="1"/>
</dbReference>
<comment type="subcellular location">
    <subcellularLocation>
        <location evidence="3">Nucleus</location>
        <location evidence="3">PML body</location>
    </subcellularLocation>
</comment>
<proteinExistence type="predicted"/>
<comment type="caution">
    <text evidence="12">The sequence shown here is derived from an EMBL/GenBank/DDBJ whole genome shotgun (WGS) entry which is preliminary data.</text>
</comment>
<keyword evidence="4" id="KW-0540">Nuclease</keyword>
<evidence type="ECO:0000256" key="9">
    <source>
        <dbReference type="ARBA" id="ARBA00023204"/>
    </source>
</evidence>
<evidence type="ECO:0000256" key="4">
    <source>
        <dbReference type="ARBA" id="ARBA00022722"/>
    </source>
</evidence>
<keyword evidence="7" id="KW-0378">Hydrolase</keyword>
<dbReference type="GO" id="GO:0005737">
    <property type="term" value="C:cytoplasm"/>
    <property type="evidence" value="ECO:0007669"/>
    <property type="project" value="TreeGrafter"/>
</dbReference>
<evidence type="ECO:0000256" key="5">
    <source>
        <dbReference type="ARBA" id="ARBA00022723"/>
    </source>
</evidence>
<dbReference type="InterPro" id="IPR036691">
    <property type="entry name" value="Endo/exonu/phosph_ase_sf"/>
</dbReference>
<evidence type="ECO:0000256" key="6">
    <source>
        <dbReference type="ARBA" id="ARBA00022763"/>
    </source>
</evidence>
<dbReference type="InterPro" id="IPR051547">
    <property type="entry name" value="TDP2-like"/>
</dbReference>
<feature type="domain" description="Endonuclease/exonuclease/phosphatase" evidence="11">
    <location>
        <begin position="12"/>
        <end position="239"/>
    </location>
</feature>
<evidence type="ECO:0000256" key="1">
    <source>
        <dbReference type="ARBA" id="ARBA00001936"/>
    </source>
</evidence>
<dbReference type="AlphaFoldDB" id="A0A8J4AVW3"/>
<dbReference type="SUPFAM" id="SSF56219">
    <property type="entry name" value="DNase I-like"/>
    <property type="match status" value="1"/>
</dbReference>
<evidence type="ECO:0000313" key="12">
    <source>
        <dbReference type="EMBL" id="GIL46721.1"/>
    </source>
</evidence>
<dbReference type="GO" id="GO:0046872">
    <property type="term" value="F:metal ion binding"/>
    <property type="evidence" value="ECO:0007669"/>
    <property type="project" value="UniProtKB-KW"/>
</dbReference>
<organism evidence="12 13">
    <name type="scientific">Volvox africanus</name>
    <dbReference type="NCBI Taxonomy" id="51714"/>
    <lineage>
        <taxon>Eukaryota</taxon>
        <taxon>Viridiplantae</taxon>
        <taxon>Chlorophyta</taxon>
        <taxon>core chlorophytes</taxon>
        <taxon>Chlorophyceae</taxon>
        <taxon>CS clade</taxon>
        <taxon>Chlamydomonadales</taxon>
        <taxon>Volvocaceae</taxon>
        <taxon>Volvox</taxon>
    </lineage>
</organism>
<accession>A0A8J4AVW3</accession>
<comment type="cofactor">
    <cofactor evidence="1">
        <name>Mn(2+)</name>
        <dbReference type="ChEBI" id="CHEBI:29035"/>
    </cofactor>
</comment>
<dbReference type="EMBL" id="BNCO01000004">
    <property type="protein sequence ID" value="GIL46721.1"/>
    <property type="molecule type" value="Genomic_DNA"/>
</dbReference>
<keyword evidence="10" id="KW-0539">Nucleus</keyword>
<dbReference type="GO" id="GO:0003697">
    <property type="term" value="F:single-stranded DNA binding"/>
    <property type="evidence" value="ECO:0007669"/>
    <property type="project" value="TreeGrafter"/>
</dbReference>
<dbReference type="GO" id="GO:0006302">
    <property type="term" value="P:double-strand break repair"/>
    <property type="evidence" value="ECO:0007669"/>
    <property type="project" value="TreeGrafter"/>
</dbReference>
<evidence type="ECO:0000259" key="11">
    <source>
        <dbReference type="Pfam" id="PF03372"/>
    </source>
</evidence>
<reference evidence="12" key="1">
    <citation type="journal article" date="2021" name="Proc. Natl. Acad. Sci. U.S.A.">
        <title>Three genomes in the algal genus Volvox reveal the fate of a haploid sex-determining region after a transition to homothallism.</title>
        <authorList>
            <person name="Yamamoto K."/>
            <person name="Hamaji T."/>
            <person name="Kawai-Toyooka H."/>
            <person name="Matsuzaki R."/>
            <person name="Takahashi F."/>
            <person name="Nishimura Y."/>
            <person name="Kawachi M."/>
            <person name="Noguchi H."/>
            <person name="Minakuchi Y."/>
            <person name="Umen J.G."/>
            <person name="Toyoda A."/>
            <person name="Nozaki H."/>
        </authorList>
    </citation>
    <scope>NUCLEOTIDE SEQUENCE</scope>
    <source>
        <strain evidence="12">NIES-3780</strain>
    </source>
</reference>
<name>A0A8J4AVW3_9CHLO</name>
<dbReference type="Pfam" id="PF03372">
    <property type="entry name" value="Exo_endo_phos"/>
    <property type="match status" value="1"/>
</dbReference>
<comment type="cofactor">
    <cofactor evidence="2">
        <name>Mg(2+)</name>
        <dbReference type="ChEBI" id="CHEBI:18420"/>
    </cofactor>
</comment>
<protein>
    <recommendedName>
        <fullName evidence="11">Endonuclease/exonuclease/phosphatase domain-containing protein</fullName>
    </recommendedName>
</protein>
<evidence type="ECO:0000256" key="3">
    <source>
        <dbReference type="ARBA" id="ARBA00004322"/>
    </source>
</evidence>
<gene>
    <name evidence="12" type="ORF">Vafri_3636</name>
</gene>
<dbReference type="PANTHER" id="PTHR15822:SF4">
    <property type="entry name" value="TYROSYL-DNA PHOSPHODIESTERASE 2"/>
    <property type="match status" value="1"/>
</dbReference>
<evidence type="ECO:0000256" key="8">
    <source>
        <dbReference type="ARBA" id="ARBA00022842"/>
    </source>
</evidence>
<dbReference type="GO" id="GO:0004518">
    <property type="term" value="F:nuclease activity"/>
    <property type="evidence" value="ECO:0007669"/>
    <property type="project" value="UniProtKB-KW"/>
</dbReference>
<dbReference type="Proteomes" id="UP000747399">
    <property type="component" value="Unassembled WGS sequence"/>
</dbReference>
<keyword evidence="5" id="KW-0479">Metal-binding</keyword>
<dbReference type="Gene3D" id="3.60.10.10">
    <property type="entry name" value="Endonuclease/exonuclease/phosphatase"/>
    <property type="match status" value="1"/>
</dbReference>
<evidence type="ECO:0000256" key="2">
    <source>
        <dbReference type="ARBA" id="ARBA00001946"/>
    </source>
</evidence>
<keyword evidence="9" id="KW-0234">DNA repair</keyword>
<evidence type="ECO:0000256" key="10">
    <source>
        <dbReference type="ARBA" id="ARBA00023242"/>
    </source>
</evidence>
<sequence>MADPSSFNFSLLTYNINDGMVSESAPADWTLDEQHDHLRDLVRKHRPDLLCLQECFTFPSKLMDDYDFHGEAPSHRGSCLIGTLKNAALRVAGPALPVGPCILLPLCLRCATEERRFLATSAHLAPFYESHPVRARQIAAIVAAAPEGEPLVLAGDLNMREKENHVGTRHGLLDAWVEGGSPVSERWSWNTHMNPYYIEGRKYTARYDRVLYRGCRVLSFALVGNQPCSADKTHYLSDHFGLYVRLQLT</sequence>
<keyword evidence="6" id="KW-0227">DNA damage</keyword>